<evidence type="ECO:0000313" key="2">
    <source>
        <dbReference type="Proteomes" id="UP000054097"/>
    </source>
</evidence>
<sequence length="511" mass="56290">MTSLPFASPLVTEFSDVVPMDCPLCLEKNDQVKWISDDEKGRAQASFEHTCESCHQVFKRSHIGIRRFAEEVARKRTGQKVYLSETLLDPQTGKVDTNEADAFTTRVLKDLDTALKLGEPIGQDKTQSEATILATMLKYDKKVLETFLHTPVRPNYATYYNPRPLPRISRVIEAYAYDGLASLDLVGAILRQGTFIDKMVKLGWTQPGRFDQSKQLAPLVRSIARYHAFLDLMTSHRTTFLVPTLDLAWHSHQLKGEAYRNDTLAYLKRTPNHDDSVQPNALSTGYDTTARIWKERFGVPYSLCGCSPDSGVEPPPPSRLAPPVPIRSTFKLRNIFRKKKKPEPIPAPVPDPVPDPVPPLVNTCGHLVTTEDDEADSSHPSEHNVLFSPNTAYHANNRERDLVYRVASAKRSASIDPWRGLQAERNEKRKDEHKEAFTDRNYGTGHYYSYWGVSTAIPFGFYGGYAYSGMYGSCGTACGAAGCGGGACRACASGGDTGGGDGGGDAGGCSG</sequence>
<dbReference type="Proteomes" id="UP000054097">
    <property type="component" value="Unassembled WGS sequence"/>
</dbReference>
<keyword evidence="2" id="KW-1185">Reference proteome</keyword>
<dbReference type="STRING" id="933852.A0A0C2WT66"/>
<dbReference type="HOGENOM" id="CLU_634860_0_0_1"/>
<dbReference type="Pfam" id="PF07173">
    <property type="entry name" value="GRDP-like"/>
    <property type="match status" value="1"/>
</dbReference>
<dbReference type="AlphaFoldDB" id="A0A0C2WT66"/>
<dbReference type="PANTHER" id="PTHR34365">
    <property type="entry name" value="ENOLASE (DUF1399)"/>
    <property type="match status" value="1"/>
</dbReference>
<proteinExistence type="predicted"/>
<protein>
    <submittedName>
        <fullName evidence="1">Uncharacterized protein</fullName>
    </submittedName>
</protein>
<organism evidence="1 2">
    <name type="scientific">Serendipita vermifera MAFF 305830</name>
    <dbReference type="NCBI Taxonomy" id="933852"/>
    <lineage>
        <taxon>Eukaryota</taxon>
        <taxon>Fungi</taxon>
        <taxon>Dikarya</taxon>
        <taxon>Basidiomycota</taxon>
        <taxon>Agaricomycotina</taxon>
        <taxon>Agaricomycetes</taxon>
        <taxon>Sebacinales</taxon>
        <taxon>Serendipitaceae</taxon>
        <taxon>Serendipita</taxon>
    </lineage>
</organism>
<reference evidence="1 2" key="1">
    <citation type="submission" date="2014-04" db="EMBL/GenBank/DDBJ databases">
        <authorList>
            <consortium name="DOE Joint Genome Institute"/>
            <person name="Kuo A."/>
            <person name="Zuccaro A."/>
            <person name="Kohler A."/>
            <person name="Nagy L.G."/>
            <person name="Floudas D."/>
            <person name="Copeland A."/>
            <person name="Barry K.W."/>
            <person name="Cichocki N."/>
            <person name="Veneault-Fourrey C."/>
            <person name="LaButti K."/>
            <person name="Lindquist E.A."/>
            <person name="Lipzen A."/>
            <person name="Lundell T."/>
            <person name="Morin E."/>
            <person name="Murat C."/>
            <person name="Sun H."/>
            <person name="Tunlid A."/>
            <person name="Henrissat B."/>
            <person name="Grigoriev I.V."/>
            <person name="Hibbett D.S."/>
            <person name="Martin F."/>
            <person name="Nordberg H.P."/>
            <person name="Cantor M.N."/>
            <person name="Hua S.X."/>
        </authorList>
    </citation>
    <scope>NUCLEOTIDE SEQUENCE [LARGE SCALE GENOMIC DNA]</scope>
    <source>
        <strain evidence="1 2">MAFF 305830</strain>
    </source>
</reference>
<name>A0A0C2WT66_SERVB</name>
<dbReference type="PANTHER" id="PTHR34365:SF7">
    <property type="entry name" value="GLYCINE-RICH DOMAIN-CONTAINING PROTEIN 1"/>
    <property type="match status" value="1"/>
</dbReference>
<dbReference type="EMBL" id="KN824289">
    <property type="protein sequence ID" value="KIM29343.1"/>
    <property type="molecule type" value="Genomic_DNA"/>
</dbReference>
<reference evidence="2" key="2">
    <citation type="submission" date="2015-01" db="EMBL/GenBank/DDBJ databases">
        <title>Evolutionary Origins and Diversification of the Mycorrhizal Mutualists.</title>
        <authorList>
            <consortium name="DOE Joint Genome Institute"/>
            <consortium name="Mycorrhizal Genomics Consortium"/>
            <person name="Kohler A."/>
            <person name="Kuo A."/>
            <person name="Nagy L.G."/>
            <person name="Floudas D."/>
            <person name="Copeland A."/>
            <person name="Barry K.W."/>
            <person name="Cichocki N."/>
            <person name="Veneault-Fourrey C."/>
            <person name="LaButti K."/>
            <person name="Lindquist E.A."/>
            <person name="Lipzen A."/>
            <person name="Lundell T."/>
            <person name="Morin E."/>
            <person name="Murat C."/>
            <person name="Riley R."/>
            <person name="Ohm R."/>
            <person name="Sun H."/>
            <person name="Tunlid A."/>
            <person name="Henrissat B."/>
            <person name="Grigoriev I.V."/>
            <person name="Hibbett D.S."/>
            <person name="Martin F."/>
        </authorList>
    </citation>
    <scope>NUCLEOTIDE SEQUENCE [LARGE SCALE GENOMIC DNA]</scope>
    <source>
        <strain evidence="2">MAFF 305830</strain>
    </source>
</reference>
<accession>A0A0C2WT66</accession>
<gene>
    <name evidence="1" type="ORF">M408DRAFT_328974</name>
</gene>
<dbReference type="OrthoDB" id="2684236at2759"/>
<dbReference type="InterPro" id="IPR009836">
    <property type="entry name" value="GRDP-like"/>
</dbReference>
<evidence type="ECO:0000313" key="1">
    <source>
        <dbReference type="EMBL" id="KIM29343.1"/>
    </source>
</evidence>